<sequence length="395" mass="46615">MVENGSSCNFSKITDFPESNLPFTYSWLIRDFQELYAKMKGGESIFSETFVSPASSPPFHQHSTFVYNHFKWKLRLYPRGFLEDTCVSLYLLPEIAKLETQRSSKSRSSSYQFDIFRLDDVEIRGSYVLKKLECIQKCIKHDFKLDILRQKGLDKFCKLDQIFPDNDKTRKTDLVIRVQFTDIPKDIIDIIDIQPSGNRVCDDLISSPSLEKYLLNETFSDVTFTFNCGRRLKASRIILASRSLHFEHMFAVQHKDPSNSCIIPINDTTYELFEILIYYLYTRNLQKSLSLEVMQKLYCEAKTRSIHELAKFLTIHLIKMINENTWDELLMMAWQTANRELKEAALNYVYKHWEDVKKSGRVEKIMLYENVEWMEELMKARFYGVGKYKFVQCLE</sequence>
<dbReference type="Proteomes" id="UP000789342">
    <property type="component" value="Unassembled WGS sequence"/>
</dbReference>
<dbReference type="GO" id="GO:0030163">
    <property type="term" value="P:protein catabolic process"/>
    <property type="evidence" value="ECO:0007669"/>
    <property type="project" value="UniProtKB-ARBA"/>
</dbReference>
<proteinExistence type="predicted"/>
<accession>A0A9N8ZLM8</accession>
<dbReference type="InterPro" id="IPR011333">
    <property type="entry name" value="SKP1/BTB/POZ_sf"/>
</dbReference>
<protein>
    <submittedName>
        <fullName evidence="2">18624_t:CDS:1</fullName>
    </submittedName>
</protein>
<feature type="domain" description="BTB" evidence="1">
    <location>
        <begin position="220"/>
        <end position="289"/>
    </location>
</feature>
<gene>
    <name evidence="2" type="ORF">AMORRO_LOCUS3216</name>
</gene>
<dbReference type="PROSITE" id="PS50097">
    <property type="entry name" value="BTB"/>
    <property type="match status" value="1"/>
</dbReference>
<dbReference type="PANTHER" id="PTHR24413">
    <property type="entry name" value="SPECKLE-TYPE POZ PROTEIN"/>
    <property type="match status" value="1"/>
</dbReference>
<dbReference type="EMBL" id="CAJVPV010001520">
    <property type="protein sequence ID" value="CAG8500237.1"/>
    <property type="molecule type" value="Genomic_DNA"/>
</dbReference>
<dbReference type="CDD" id="cd00121">
    <property type="entry name" value="MATH"/>
    <property type="match status" value="1"/>
</dbReference>
<organism evidence="2 3">
    <name type="scientific">Acaulospora morrowiae</name>
    <dbReference type="NCBI Taxonomy" id="94023"/>
    <lineage>
        <taxon>Eukaryota</taxon>
        <taxon>Fungi</taxon>
        <taxon>Fungi incertae sedis</taxon>
        <taxon>Mucoromycota</taxon>
        <taxon>Glomeromycotina</taxon>
        <taxon>Glomeromycetes</taxon>
        <taxon>Diversisporales</taxon>
        <taxon>Acaulosporaceae</taxon>
        <taxon>Acaulospora</taxon>
    </lineage>
</organism>
<keyword evidence="3" id="KW-1185">Reference proteome</keyword>
<dbReference type="InterPro" id="IPR002083">
    <property type="entry name" value="MATH/TRAF_dom"/>
</dbReference>
<dbReference type="SUPFAM" id="SSF49599">
    <property type="entry name" value="TRAF domain-like"/>
    <property type="match status" value="1"/>
</dbReference>
<dbReference type="AlphaFoldDB" id="A0A9N8ZLM8"/>
<dbReference type="SMART" id="SM00225">
    <property type="entry name" value="BTB"/>
    <property type="match status" value="1"/>
</dbReference>
<reference evidence="2" key="1">
    <citation type="submission" date="2021-06" db="EMBL/GenBank/DDBJ databases">
        <authorList>
            <person name="Kallberg Y."/>
            <person name="Tangrot J."/>
            <person name="Rosling A."/>
        </authorList>
    </citation>
    <scope>NUCLEOTIDE SEQUENCE</scope>
    <source>
        <strain evidence="2">CL551</strain>
    </source>
</reference>
<dbReference type="SUPFAM" id="SSF54695">
    <property type="entry name" value="POZ domain"/>
    <property type="match status" value="1"/>
</dbReference>
<dbReference type="CDD" id="cd18186">
    <property type="entry name" value="BTB_POZ_ZBTB_KLHL-like"/>
    <property type="match status" value="1"/>
</dbReference>
<evidence type="ECO:0000313" key="2">
    <source>
        <dbReference type="EMBL" id="CAG8500237.1"/>
    </source>
</evidence>
<evidence type="ECO:0000313" key="3">
    <source>
        <dbReference type="Proteomes" id="UP000789342"/>
    </source>
</evidence>
<comment type="caution">
    <text evidence="2">The sequence shown here is derived from an EMBL/GenBank/DDBJ whole genome shotgun (WGS) entry which is preliminary data.</text>
</comment>
<dbReference type="OrthoDB" id="6359816at2759"/>
<dbReference type="Gene3D" id="3.30.710.10">
    <property type="entry name" value="Potassium Channel Kv1.1, Chain A"/>
    <property type="match status" value="1"/>
</dbReference>
<dbReference type="Gene3D" id="2.60.210.10">
    <property type="entry name" value="Apoptosis, Tumor Necrosis Factor Receptor Associated Protein 2, Chain A"/>
    <property type="match status" value="1"/>
</dbReference>
<dbReference type="InterPro" id="IPR000210">
    <property type="entry name" value="BTB/POZ_dom"/>
</dbReference>
<name>A0A9N8ZLM8_9GLOM</name>
<dbReference type="InterPro" id="IPR008974">
    <property type="entry name" value="TRAF-like"/>
</dbReference>
<evidence type="ECO:0000259" key="1">
    <source>
        <dbReference type="PROSITE" id="PS50097"/>
    </source>
</evidence>
<dbReference type="Pfam" id="PF00651">
    <property type="entry name" value="BTB"/>
    <property type="match status" value="1"/>
</dbReference>